<feature type="compositionally biased region" description="Acidic residues" evidence="1">
    <location>
        <begin position="288"/>
        <end position="298"/>
    </location>
</feature>
<feature type="region of interest" description="Disordered" evidence="1">
    <location>
        <begin position="286"/>
        <end position="305"/>
    </location>
</feature>
<organism evidence="2 3">
    <name type="scientific">Trichogramma kaykai</name>
    <dbReference type="NCBI Taxonomy" id="54128"/>
    <lineage>
        <taxon>Eukaryota</taxon>
        <taxon>Metazoa</taxon>
        <taxon>Ecdysozoa</taxon>
        <taxon>Arthropoda</taxon>
        <taxon>Hexapoda</taxon>
        <taxon>Insecta</taxon>
        <taxon>Pterygota</taxon>
        <taxon>Neoptera</taxon>
        <taxon>Endopterygota</taxon>
        <taxon>Hymenoptera</taxon>
        <taxon>Apocrita</taxon>
        <taxon>Proctotrupomorpha</taxon>
        <taxon>Chalcidoidea</taxon>
        <taxon>Trichogrammatidae</taxon>
        <taxon>Trichogramma</taxon>
    </lineage>
</organism>
<dbReference type="AlphaFoldDB" id="A0ABD2W2T9"/>
<protein>
    <recommendedName>
        <fullName evidence="4">MULE transposase domain-containing protein</fullName>
    </recommendedName>
</protein>
<accession>A0ABD2W2T9</accession>
<comment type="caution">
    <text evidence="2">The sequence shown here is derived from an EMBL/GenBank/DDBJ whole genome shotgun (WGS) entry which is preliminary data.</text>
</comment>
<keyword evidence="3" id="KW-1185">Reference proteome</keyword>
<feature type="region of interest" description="Disordered" evidence="1">
    <location>
        <begin position="360"/>
        <end position="411"/>
    </location>
</feature>
<dbReference type="EMBL" id="JBJJXI010000143">
    <property type="protein sequence ID" value="KAL3386835.1"/>
    <property type="molecule type" value="Genomic_DNA"/>
</dbReference>
<proteinExistence type="predicted"/>
<name>A0ABD2W2T9_9HYME</name>
<evidence type="ECO:0000313" key="3">
    <source>
        <dbReference type="Proteomes" id="UP001627154"/>
    </source>
</evidence>
<reference evidence="2 3" key="1">
    <citation type="journal article" date="2024" name="bioRxiv">
        <title>A reference genome for Trichogramma kaykai: A tiny desert-dwelling parasitoid wasp with competing sex-ratio distorters.</title>
        <authorList>
            <person name="Culotta J."/>
            <person name="Lindsey A.R."/>
        </authorList>
    </citation>
    <scope>NUCLEOTIDE SEQUENCE [LARGE SCALE GENOMIC DNA]</scope>
    <source>
        <strain evidence="2 3">KSX58</strain>
    </source>
</reference>
<evidence type="ECO:0000313" key="2">
    <source>
        <dbReference type="EMBL" id="KAL3386835.1"/>
    </source>
</evidence>
<gene>
    <name evidence="2" type="ORF">TKK_017762</name>
</gene>
<feature type="compositionally biased region" description="Basic residues" evidence="1">
    <location>
        <begin position="370"/>
        <end position="381"/>
    </location>
</feature>
<evidence type="ECO:0000256" key="1">
    <source>
        <dbReference type="SAM" id="MobiDB-lite"/>
    </source>
</evidence>
<evidence type="ECO:0008006" key="4">
    <source>
        <dbReference type="Google" id="ProtNLM"/>
    </source>
</evidence>
<dbReference type="Proteomes" id="UP001627154">
    <property type="component" value="Unassembled WGS sequence"/>
</dbReference>
<sequence>MEFKRELFRRCQETGDELVSIWNNMTLEFPNVAAHLRYTGVLSSMHKYRRLRAPPVPGNLQELAATIGQYDPIRSLYIGHCEDDNGGIALMFMHAEMREPLMECTALFGDGTFKALRRYWYWKCHIPENFHNILEYAMALAYLPAERMEEGFNVVMGLMVYNNVPNAQRFNNYFRRQWLPLANVISIHGRRIRTNNVCENFHLHAKTFIGVRQGLWLMLERLGKLANMFVIRYETAVRTGILHWSWPAELLRADRDLMAMEPTLPEIGVRQYLDFVVRQRRGRFLPELENDDENENENDGVVNEGDNENDVLFDELNRIGLNIFIAQDEIGAEFEIGVPPDQRIRLAPMQVRIQDLPDDAELHNPFAPNRRGRGRAGRARGRAGGARARAPRARAPRARGGAGRGRGRTALPPVQKVPVEEVHQEAPVVVVHVEAPVEEVHQEAPEVDVRVEALAEEVRQEIREVDVPEADPQGLQVPGQGVILEPPVRQELPARQEELPVEDVQVPQEPGEVVVEPPNVAEIPAEQHNVHREDIQAPLEPAAEIMIEQQGLGMPAVQNQEDIQEELPHIEEAEIQPINEPVVAGEESN</sequence>